<dbReference type="InterPro" id="IPR005811">
    <property type="entry name" value="SUCC_ACL_C"/>
</dbReference>
<name>A0A9D7SEX0_9BACT</name>
<dbReference type="FunFam" id="3.30.470.20:FF:000002">
    <property type="entry name" value="Succinate--CoA ligase [ADP-forming] subunit beta"/>
    <property type="match status" value="1"/>
</dbReference>
<dbReference type="EMBL" id="JADKIO010000005">
    <property type="protein sequence ID" value="MBK9796135.1"/>
    <property type="molecule type" value="Genomic_DNA"/>
</dbReference>
<dbReference type="NCBIfam" id="NF001913">
    <property type="entry name" value="PRK00696.1"/>
    <property type="match status" value="1"/>
</dbReference>
<evidence type="ECO:0000256" key="4">
    <source>
        <dbReference type="ARBA" id="ARBA00022723"/>
    </source>
</evidence>
<dbReference type="InterPro" id="IPR005809">
    <property type="entry name" value="Succ_CoA_ligase-like_bsu"/>
</dbReference>
<keyword evidence="3 7" id="KW-0436">Ligase</keyword>
<dbReference type="GO" id="GO:0005829">
    <property type="term" value="C:cytosol"/>
    <property type="evidence" value="ECO:0007669"/>
    <property type="project" value="TreeGrafter"/>
</dbReference>
<keyword evidence="4 7" id="KW-0479">Metal-binding</keyword>
<dbReference type="Gene3D" id="3.40.50.261">
    <property type="entry name" value="Succinyl-CoA synthetase domains"/>
    <property type="match status" value="1"/>
</dbReference>
<keyword evidence="6 7" id="KW-0460">Magnesium</keyword>
<dbReference type="InterPro" id="IPR016102">
    <property type="entry name" value="Succinyl-CoA_synth-like"/>
</dbReference>
<dbReference type="HAMAP" id="MF_00558">
    <property type="entry name" value="Succ_CoA_beta"/>
    <property type="match status" value="1"/>
</dbReference>
<dbReference type="SUPFAM" id="SSF52210">
    <property type="entry name" value="Succinyl-CoA synthetase domains"/>
    <property type="match status" value="1"/>
</dbReference>
<protein>
    <recommendedName>
        <fullName evidence="7">Succinate--CoA ligase [ADP-forming] subunit beta</fullName>
        <ecNumber evidence="7">6.2.1.5</ecNumber>
    </recommendedName>
    <alternativeName>
        <fullName evidence="7">Succinyl-CoA synthetase subunit beta</fullName>
        <shortName evidence="7">SCS-beta</shortName>
    </alternativeName>
</protein>
<comment type="pathway">
    <text evidence="7">Carbohydrate metabolism; tricarboxylic acid cycle; succinate from succinyl-CoA (ligase route): step 1/1.</text>
</comment>
<sequence length="385" mass="41188">MNIHEYQAKELLRLYKVTTPDGKVAQDAEEARMITKEYGGKSVVKAQIHAGGRGKGGGVKFADTPDKAVELFKAIQGMQLVTKQTGPEGRKVRTVFISQPIDIARELYLSFLVDRGTSRITILASTEGGVEIEEVAEKTPEKIVKVAVDPALGLCGFQARQVAFALGLEGDAFKKGVVFLQNLYRLFVEKDCSMVEINPLVVTKDGDVTALDAKIGFDDNALFRHPDVLAFRDLNEEAEEEIDASKFNLNFIKLDGQIGCMVNGAGLAMGTMDIINYHGGSAANFLDIGGGATEDAVKNAFRIILQDPAVKAVLVNIFGGIMRCDVVAAGIVKAAKEIGIKVPVVVRLEGTNVEAGKKILADSGLNLIVAADLKDAAVKVVAAVK</sequence>
<dbReference type="GO" id="GO:0006104">
    <property type="term" value="P:succinyl-CoA metabolic process"/>
    <property type="evidence" value="ECO:0007669"/>
    <property type="project" value="TreeGrafter"/>
</dbReference>
<dbReference type="InterPro" id="IPR013815">
    <property type="entry name" value="ATP_grasp_subdomain_1"/>
</dbReference>
<dbReference type="FunFam" id="3.30.1490.20:FF:000002">
    <property type="entry name" value="Succinate--CoA ligase [ADP-forming] subunit beta"/>
    <property type="match status" value="1"/>
</dbReference>
<evidence type="ECO:0000256" key="3">
    <source>
        <dbReference type="ARBA" id="ARBA00022598"/>
    </source>
</evidence>
<dbReference type="GO" id="GO:0004775">
    <property type="term" value="F:succinate-CoA ligase (ADP-forming) activity"/>
    <property type="evidence" value="ECO:0007669"/>
    <property type="project" value="UniProtKB-UniRule"/>
</dbReference>
<dbReference type="Proteomes" id="UP000886657">
    <property type="component" value="Unassembled WGS sequence"/>
</dbReference>
<feature type="binding site" evidence="7">
    <location>
        <position position="45"/>
    </location>
    <ligand>
        <name>ATP</name>
        <dbReference type="ChEBI" id="CHEBI:30616"/>
    </ligand>
</feature>
<dbReference type="AlphaFoldDB" id="A0A9D7SEX0"/>
<evidence type="ECO:0000313" key="11">
    <source>
        <dbReference type="Proteomes" id="UP000886657"/>
    </source>
</evidence>
<feature type="binding site" evidence="7">
    <location>
        <position position="101"/>
    </location>
    <ligand>
        <name>ATP</name>
        <dbReference type="ChEBI" id="CHEBI:30616"/>
    </ligand>
</feature>
<dbReference type="InterPro" id="IPR017866">
    <property type="entry name" value="Succ-CoA_synthase_bsu_CS"/>
</dbReference>
<keyword evidence="7 8" id="KW-0067">ATP-binding</keyword>
<comment type="caution">
    <text evidence="7">Lacks conserved residue(s) required for the propagation of feature annotation.</text>
</comment>
<comment type="function">
    <text evidence="7">Succinyl-CoA synthetase functions in the citric acid cycle (TCA), coupling the hydrolysis of succinyl-CoA to the synthesis of either ATP or GTP and thus represents the only step of substrate-level phosphorylation in the TCA. The beta subunit provides nucleotide specificity of the enzyme and binds the substrate succinate, while the binding sites for coenzyme A and phosphate are found in the alpha subunit.</text>
</comment>
<dbReference type="PROSITE" id="PS01217">
    <property type="entry name" value="SUCCINYL_COA_LIG_3"/>
    <property type="match status" value="1"/>
</dbReference>
<dbReference type="FunFam" id="3.40.50.261:FF:000001">
    <property type="entry name" value="Succinate--CoA ligase [ADP-forming] subunit beta"/>
    <property type="match status" value="1"/>
</dbReference>
<evidence type="ECO:0000256" key="8">
    <source>
        <dbReference type="PROSITE-ProRule" id="PRU00409"/>
    </source>
</evidence>
<comment type="catalytic activity">
    <reaction evidence="7">
        <text>succinate + ATP + CoA = succinyl-CoA + ADP + phosphate</text>
        <dbReference type="Rhea" id="RHEA:17661"/>
        <dbReference type="ChEBI" id="CHEBI:30031"/>
        <dbReference type="ChEBI" id="CHEBI:30616"/>
        <dbReference type="ChEBI" id="CHEBI:43474"/>
        <dbReference type="ChEBI" id="CHEBI:57287"/>
        <dbReference type="ChEBI" id="CHEBI:57292"/>
        <dbReference type="ChEBI" id="CHEBI:456216"/>
        <dbReference type="EC" id="6.2.1.5"/>
    </reaction>
</comment>
<dbReference type="GO" id="GO:0042709">
    <property type="term" value="C:succinate-CoA ligase complex"/>
    <property type="evidence" value="ECO:0007669"/>
    <property type="project" value="UniProtKB-ARBA"/>
</dbReference>
<keyword evidence="2 7" id="KW-0816">Tricarboxylic acid cycle</keyword>
<organism evidence="10 11">
    <name type="scientific">Candidatus Geothrix skivensis</name>
    <dbReference type="NCBI Taxonomy" id="2954439"/>
    <lineage>
        <taxon>Bacteria</taxon>
        <taxon>Pseudomonadati</taxon>
        <taxon>Acidobacteriota</taxon>
        <taxon>Holophagae</taxon>
        <taxon>Holophagales</taxon>
        <taxon>Holophagaceae</taxon>
        <taxon>Geothrix</taxon>
    </lineage>
</organism>
<dbReference type="PANTHER" id="PTHR11815:SF10">
    <property type="entry name" value="SUCCINATE--COA LIGASE [GDP-FORMING] SUBUNIT BETA, MITOCHONDRIAL"/>
    <property type="match status" value="1"/>
</dbReference>
<evidence type="ECO:0000256" key="7">
    <source>
        <dbReference type="HAMAP-Rule" id="MF_00558"/>
    </source>
</evidence>
<dbReference type="Pfam" id="PF00549">
    <property type="entry name" value="Ligase_CoA"/>
    <property type="match status" value="1"/>
</dbReference>
<dbReference type="GO" id="GO:0006099">
    <property type="term" value="P:tricarboxylic acid cycle"/>
    <property type="evidence" value="ECO:0007669"/>
    <property type="project" value="UniProtKB-UniRule"/>
</dbReference>
<dbReference type="GO" id="GO:0000287">
    <property type="term" value="F:magnesium ion binding"/>
    <property type="evidence" value="ECO:0007669"/>
    <property type="project" value="UniProtKB-UniRule"/>
</dbReference>
<feature type="binding site" evidence="7">
    <location>
        <begin position="320"/>
        <end position="322"/>
    </location>
    <ligand>
        <name>substrate</name>
        <note>ligand shared with subunit alpha</note>
    </ligand>
</feature>
<evidence type="ECO:0000256" key="2">
    <source>
        <dbReference type="ARBA" id="ARBA00022532"/>
    </source>
</evidence>
<dbReference type="InterPro" id="IPR013650">
    <property type="entry name" value="ATP-grasp_succ-CoA_synth-type"/>
</dbReference>
<dbReference type="SUPFAM" id="SSF56059">
    <property type="entry name" value="Glutathione synthetase ATP-binding domain-like"/>
    <property type="match status" value="1"/>
</dbReference>
<dbReference type="EC" id="6.2.1.5" evidence="7"/>
<comment type="caution">
    <text evidence="10">The sequence shown here is derived from an EMBL/GenBank/DDBJ whole genome shotgun (WGS) entry which is preliminary data.</text>
</comment>
<evidence type="ECO:0000313" key="10">
    <source>
        <dbReference type="EMBL" id="MBK9796135.1"/>
    </source>
</evidence>
<evidence type="ECO:0000256" key="5">
    <source>
        <dbReference type="ARBA" id="ARBA00022741"/>
    </source>
</evidence>
<keyword evidence="5 7" id="KW-0547">Nucleotide-binding</keyword>
<dbReference type="PROSITE" id="PS50975">
    <property type="entry name" value="ATP_GRASP"/>
    <property type="match status" value="1"/>
</dbReference>
<dbReference type="GO" id="GO:0005524">
    <property type="term" value="F:ATP binding"/>
    <property type="evidence" value="ECO:0007669"/>
    <property type="project" value="UniProtKB-UniRule"/>
</dbReference>
<evidence type="ECO:0000256" key="6">
    <source>
        <dbReference type="ARBA" id="ARBA00022842"/>
    </source>
</evidence>
<feature type="binding site" evidence="7">
    <location>
        <position position="263"/>
    </location>
    <ligand>
        <name>substrate</name>
        <note>ligand shared with subunit alpha</note>
    </ligand>
</feature>
<evidence type="ECO:0000256" key="1">
    <source>
        <dbReference type="ARBA" id="ARBA00009182"/>
    </source>
</evidence>
<comment type="catalytic activity">
    <reaction evidence="7">
        <text>GTP + succinate + CoA = succinyl-CoA + GDP + phosphate</text>
        <dbReference type="Rhea" id="RHEA:22120"/>
        <dbReference type="ChEBI" id="CHEBI:30031"/>
        <dbReference type="ChEBI" id="CHEBI:37565"/>
        <dbReference type="ChEBI" id="CHEBI:43474"/>
        <dbReference type="ChEBI" id="CHEBI:57287"/>
        <dbReference type="ChEBI" id="CHEBI:57292"/>
        <dbReference type="ChEBI" id="CHEBI:58189"/>
    </reaction>
</comment>
<reference evidence="10" key="1">
    <citation type="submission" date="2020-10" db="EMBL/GenBank/DDBJ databases">
        <title>Connecting structure to function with the recovery of over 1000 high-quality activated sludge metagenome-assembled genomes encoding full-length rRNA genes using long-read sequencing.</title>
        <authorList>
            <person name="Singleton C.M."/>
            <person name="Petriglieri F."/>
            <person name="Kristensen J.M."/>
            <person name="Kirkegaard R.H."/>
            <person name="Michaelsen T.Y."/>
            <person name="Andersen M.H."/>
            <person name="Karst S.M."/>
            <person name="Dueholm M.S."/>
            <person name="Nielsen P.H."/>
            <person name="Albertsen M."/>
        </authorList>
    </citation>
    <scope>NUCLEOTIDE SEQUENCE</scope>
    <source>
        <strain evidence="10">Skiv_18-Q3-R9-52_MAXAC.067</strain>
    </source>
</reference>
<dbReference type="PIRSF" id="PIRSF001554">
    <property type="entry name" value="SucCS_beta"/>
    <property type="match status" value="1"/>
</dbReference>
<dbReference type="InterPro" id="IPR011761">
    <property type="entry name" value="ATP-grasp"/>
</dbReference>
<comment type="cofactor">
    <cofactor evidence="7">
        <name>Mg(2+)</name>
        <dbReference type="ChEBI" id="CHEBI:18420"/>
    </cofactor>
    <text evidence="7">Binds 1 Mg(2+) ion per subunit.</text>
</comment>
<proteinExistence type="inferred from homology"/>
<comment type="subunit">
    <text evidence="7">Heterotetramer of two alpha and two beta subunits.</text>
</comment>
<dbReference type="Gene3D" id="3.30.1490.20">
    <property type="entry name" value="ATP-grasp fold, A domain"/>
    <property type="match status" value="1"/>
</dbReference>
<feature type="binding site" evidence="7">
    <location>
        <position position="212"/>
    </location>
    <ligand>
        <name>Mg(2+)</name>
        <dbReference type="ChEBI" id="CHEBI:18420"/>
    </ligand>
</feature>
<accession>A0A9D7SEX0</accession>
<gene>
    <name evidence="7 10" type="primary">sucC</name>
    <name evidence="10" type="ORF">IPP58_06520</name>
</gene>
<dbReference type="PANTHER" id="PTHR11815">
    <property type="entry name" value="SUCCINYL-COA SYNTHETASE BETA CHAIN"/>
    <property type="match status" value="1"/>
</dbReference>
<feature type="binding site" evidence="7">
    <location>
        <position position="106"/>
    </location>
    <ligand>
        <name>ATP</name>
        <dbReference type="ChEBI" id="CHEBI:30616"/>
    </ligand>
</feature>
<dbReference type="NCBIfam" id="TIGR01016">
    <property type="entry name" value="sucCoAbeta"/>
    <property type="match status" value="1"/>
</dbReference>
<feature type="binding site" evidence="7">
    <location>
        <begin position="52"/>
        <end position="54"/>
    </location>
    <ligand>
        <name>ATP</name>
        <dbReference type="ChEBI" id="CHEBI:30616"/>
    </ligand>
</feature>
<feature type="domain" description="ATP-grasp" evidence="9">
    <location>
        <begin position="9"/>
        <end position="228"/>
    </location>
</feature>
<dbReference type="Gene3D" id="3.30.470.20">
    <property type="entry name" value="ATP-grasp fold, B domain"/>
    <property type="match status" value="1"/>
</dbReference>
<evidence type="ECO:0000259" key="9">
    <source>
        <dbReference type="PROSITE" id="PS50975"/>
    </source>
</evidence>
<feature type="binding site" evidence="7">
    <location>
        <position position="198"/>
    </location>
    <ligand>
        <name>Mg(2+)</name>
        <dbReference type="ChEBI" id="CHEBI:18420"/>
    </ligand>
</feature>
<dbReference type="Pfam" id="PF08442">
    <property type="entry name" value="ATP-grasp_2"/>
    <property type="match status" value="1"/>
</dbReference>
<comment type="similarity">
    <text evidence="1 7">Belongs to the succinate/malate CoA ligase beta subunit family.</text>
</comment>